<evidence type="ECO:0000313" key="4">
    <source>
        <dbReference type="Proteomes" id="UP000694556"/>
    </source>
</evidence>
<feature type="compositionally biased region" description="Basic and acidic residues" evidence="1">
    <location>
        <begin position="275"/>
        <end position="286"/>
    </location>
</feature>
<dbReference type="Proteomes" id="UP000694556">
    <property type="component" value="Chromosome 5"/>
</dbReference>
<feature type="region of interest" description="Disordered" evidence="1">
    <location>
        <begin position="243"/>
        <end position="286"/>
    </location>
</feature>
<sequence>HPAGAPLSAGNERGVFLVEFAEPFRSQGRHPVCLQKTVKDDILEYTNGMKHSLLPGDKVLAPWEPDMGRYGPGTVLTGIETRDPLRASEDEEITVQFWNDKKVKLPLGVALWIPPSLCGRIMEMIHMPFTSRLRPRASPDTTSCVFSCSPKTALVSVCAVHGFAKHRLLCPPCWPLCPYHCGCTCCSSACVRCICRCHPCSDAWWPLPSRSLVFQRKPDEVEPSSKSSPHLLELEGVKQGESAAVAASSPSDSERALESFPTKSDVVDSAVNTDSSHHQKPRFDESAGPKWKYWKRSQCKSRPTNSVLVSLLMRLRYNFTPPRNHQSQQHMYKGQAGIQICLLWTCSVLPQLMGVSLKMDSSDLQCESTRKDSLCTVTPRFNPEECWALLVKFCYS</sequence>
<proteinExistence type="predicted"/>
<keyword evidence="4" id="KW-1185">Reference proteome</keyword>
<dbReference type="Pfam" id="PF15057">
    <property type="entry name" value="DUF4537"/>
    <property type="match status" value="1"/>
</dbReference>
<protein>
    <recommendedName>
        <fullName evidence="2">DUF4537 domain-containing protein</fullName>
    </recommendedName>
</protein>
<dbReference type="Ensembl" id="ENSCMMT00000029696.1">
    <property type="protein sequence ID" value="ENSCMMP00000027197.1"/>
    <property type="gene ID" value="ENSCMMG00000016677.1"/>
</dbReference>
<dbReference type="InterPro" id="IPR032770">
    <property type="entry name" value="DUF4537"/>
</dbReference>
<feature type="domain" description="DUF4537" evidence="2">
    <location>
        <begin position="12"/>
        <end position="116"/>
    </location>
</feature>
<evidence type="ECO:0000259" key="2">
    <source>
        <dbReference type="Pfam" id="PF15057"/>
    </source>
</evidence>
<reference evidence="3" key="2">
    <citation type="submission" date="2025-08" db="UniProtKB">
        <authorList>
            <consortium name="Ensembl"/>
        </authorList>
    </citation>
    <scope>IDENTIFICATION</scope>
</reference>
<accession>A0A8C3CY75</accession>
<reference evidence="3" key="1">
    <citation type="submission" date="2018-09" db="EMBL/GenBank/DDBJ databases">
        <title>Common duck and Muscovy duck high density SNP chip.</title>
        <authorList>
            <person name="Vignal A."/>
            <person name="Thebault N."/>
            <person name="Warren W.C."/>
        </authorList>
    </citation>
    <scope>NUCLEOTIDE SEQUENCE [LARGE SCALE GENOMIC DNA]</scope>
</reference>
<dbReference type="PANTHER" id="PTHR14343:SF3">
    <property type="entry name" value="SIMILAR TO PREDICTED GENE ICRFP703B1614Q5.5"/>
    <property type="match status" value="1"/>
</dbReference>
<evidence type="ECO:0000313" key="3">
    <source>
        <dbReference type="Ensembl" id="ENSCMMP00000027197.1"/>
    </source>
</evidence>
<dbReference type="PANTHER" id="PTHR14343">
    <property type="entry name" value="VWFA DOMAIN-CONTAINING PROTEIN"/>
    <property type="match status" value="1"/>
</dbReference>
<organism evidence="3 4">
    <name type="scientific">Cairina moschata</name>
    <name type="common">Muscovy duck</name>
    <dbReference type="NCBI Taxonomy" id="8855"/>
    <lineage>
        <taxon>Eukaryota</taxon>
        <taxon>Metazoa</taxon>
        <taxon>Chordata</taxon>
        <taxon>Craniata</taxon>
        <taxon>Vertebrata</taxon>
        <taxon>Euteleostomi</taxon>
        <taxon>Archelosauria</taxon>
        <taxon>Archosauria</taxon>
        <taxon>Dinosauria</taxon>
        <taxon>Saurischia</taxon>
        <taxon>Theropoda</taxon>
        <taxon>Coelurosauria</taxon>
        <taxon>Aves</taxon>
        <taxon>Neognathae</taxon>
        <taxon>Galloanserae</taxon>
        <taxon>Anseriformes</taxon>
        <taxon>Anatidae</taxon>
        <taxon>Anatinae</taxon>
        <taxon>Cairina</taxon>
    </lineage>
</organism>
<name>A0A8C3CY75_CAIMO</name>
<reference evidence="3" key="3">
    <citation type="submission" date="2025-09" db="UniProtKB">
        <authorList>
            <consortium name="Ensembl"/>
        </authorList>
    </citation>
    <scope>IDENTIFICATION</scope>
</reference>
<dbReference type="AlphaFoldDB" id="A0A8C3CY75"/>
<evidence type="ECO:0000256" key="1">
    <source>
        <dbReference type="SAM" id="MobiDB-lite"/>
    </source>
</evidence>